<name>A0A6J4S4G7_9SPHN</name>
<feature type="non-terminal residue" evidence="2">
    <location>
        <position position="1"/>
    </location>
</feature>
<dbReference type="EMBL" id="CADCVW010000012">
    <property type="protein sequence ID" value="CAA9483310.1"/>
    <property type="molecule type" value="Genomic_DNA"/>
</dbReference>
<feature type="compositionally biased region" description="Pro residues" evidence="1">
    <location>
        <begin position="21"/>
        <end position="30"/>
    </location>
</feature>
<proteinExistence type="predicted"/>
<reference evidence="2" key="1">
    <citation type="submission" date="2020-02" db="EMBL/GenBank/DDBJ databases">
        <authorList>
            <person name="Meier V. D."/>
        </authorList>
    </citation>
    <scope>NUCLEOTIDE SEQUENCE</scope>
    <source>
        <strain evidence="2">AVDCRST_MAG39</strain>
    </source>
</reference>
<feature type="region of interest" description="Disordered" evidence="1">
    <location>
        <begin position="1"/>
        <end position="107"/>
    </location>
</feature>
<accession>A0A6J4S4G7</accession>
<protein>
    <submittedName>
        <fullName evidence="2">Uncharacterized protein</fullName>
    </submittedName>
</protein>
<gene>
    <name evidence="2" type="ORF">AVDCRST_MAG39-405</name>
</gene>
<evidence type="ECO:0000313" key="2">
    <source>
        <dbReference type="EMBL" id="CAA9483310.1"/>
    </source>
</evidence>
<organism evidence="2">
    <name type="scientific">uncultured Sphingomonadaceae bacterium</name>
    <dbReference type="NCBI Taxonomy" id="169976"/>
    <lineage>
        <taxon>Bacteria</taxon>
        <taxon>Pseudomonadati</taxon>
        <taxon>Pseudomonadota</taxon>
        <taxon>Alphaproteobacteria</taxon>
        <taxon>Sphingomonadales</taxon>
        <taxon>Sphingomonadaceae</taxon>
        <taxon>environmental samples</taxon>
    </lineage>
</organism>
<feature type="compositionally biased region" description="Basic residues" evidence="1">
    <location>
        <begin position="32"/>
        <end position="64"/>
    </location>
</feature>
<feature type="compositionally biased region" description="Low complexity" evidence="1">
    <location>
        <begin position="223"/>
        <end position="238"/>
    </location>
</feature>
<feature type="non-terminal residue" evidence="2">
    <location>
        <position position="244"/>
    </location>
</feature>
<feature type="region of interest" description="Disordered" evidence="1">
    <location>
        <begin position="139"/>
        <end position="244"/>
    </location>
</feature>
<feature type="compositionally biased region" description="Basic residues" evidence="1">
    <location>
        <begin position="1"/>
        <end position="13"/>
    </location>
</feature>
<evidence type="ECO:0000256" key="1">
    <source>
        <dbReference type="SAM" id="MobiDB-lite"/>
    </source>
</evidence>
<sequence length="244" mass="27552">ERRARRRDRRPHARRGDYPAAPRPPPPVARPSPRRRPRRRRRQRGRHSRPRRRLGPARDHRRARAREADQPRRCRSPRPARLRAPRRHAPARRSRRGGPPHARRAEYRAGRLHAAPQRLGEGALAHLFPQLDQDLVRAAAAAPAPVRPGRPPPLRRPRDVLPPRPVLGRGRLRPRPAGDGRGRPVHQDGALRPRAAGQPRDSHLRPPRRGVGRGAGELDLLHRGPALGGRRAPPAGRGLSRRAL</sequence>
<feature type="compositionally biased region" description="Basic residues" evidence="1">
    <location>
        <begin position="73"/>
        <end position="102"/>
    </location>
</feature>
<feature type="compositionally biased region" description="Basic and acidic residues" evidence="1">
    <location>
        <begin position="176"/>
        <end position="191"/>
    </location>
</feature>
<feature type="compositionally biased region" description="Pro residues" evidence="1">
    <location>
        <begin position="145"/>
        <end position="155"/>
    </location>
</feature>
<dbReference type="AlphaFoldDB" id="A0A6J4S4G7"/>